<comment type="similarity">
    <text evidence="2 3">Belongs to the DegT/DnrJ/EryC1 family.</text>
</comment>
<dbReference type="PANTHER" id="PTHR30244:SF34">
    <property type="entry name" value="DTDP-4-AMINO-4,6-DIDEOXYGALACTOSE TRANSAMINASE"/>
    <property type="match status" value="1"/>
</dbReference>
<dbReference type="EMBL" id="PYJM01000001">
    <property type="protein sequence ID" value="PUA47306.1"/>
    <property type="molecule type" value="Genomic_DNA"/>
</dbReference>
<evidence type="ECO:0000256" key="2">
    <source>
        <dbReference type="ARBA" id="ARBA00037999"/>
    </source>
</evidence>
<evidence type="ECO:0000256" key="1">
    <source>
        <dbReference type="ARBA" id="ARBA00022898"/>
    </source>
</evidence>
<dbReference type="InterPro" id="IPR015424">
    <property type="entry name" value="PyrdxlP-dep_Trfase"/>
</dbReference>
<evidence type="ECO:0000313" key="5">
    <source>
        <dbReference type="Proteomes" id="UP000244178"/>
    </source>
</evidence>
<dbReference type="InterPro" id="IPR015421">
    <property type="entry name" value="PyrdxlP-dep_Trfase_major"/>
</dbReference>
<dbReference type="PANTHER" id="PTHR30244">
    <property type="entry name" value="TRANSAMINASE"/>
    <property type="match status" value="1"/>
</dbReference>
<dbReference type="Proteomes" id="UP000244178">
    <property type="component" value="Unassembled WGS sequence"/>
</dbReference>
<dbReference type="Gene3D" id="3.40.640.10">
    <property type="entry name" value="Type I PLP-dependent aspartate aminotransferase-like (Major domain)"/>
    <property type="match status" value="1"/>
</dbReference>
<comment type="caution">
    <text evidence="4">The sequence shown here is derived from an EMBL/GenBank/DDBJ whole genome shotgun (WGS) entry which is preliminary data.</text>
</comment>
<dbReference type="AlphaFoldDB" id="A0A2T6GT24"/>
<dbReference type="GO" id="GO:0000271">
    <property type="term" value="P:polysaccharide biosynthetic process"/>
    <property type="evidence" value="ECO:0007669"/>
    <property type="project" value="TreeGrafter"/>
</dbReference>
<evidence type="ECO:0000313" key="4">
    <source>
        <dbReference type="EMBL" id="PUA47306.1"/>
    </source>
</evidence>
<evidence type="ECO:0000256" key="3">
    <source>
        <dbReference type="RuleBase" id="RU004508"/>
    </source>
</evidence>
<dbReference type="InterPro" id="IPR000653">
    <property type="entry name" value="DegT/StrS_aminotransferase"/>
</dbReference>
<gene>
    <name evidence="4" type="ORF">C5U62_04835</name>
</gene>
<organism evidence="4 5">
    <name type="scientific">Pseudomonas protegens</name>
    <dbReference type="NCBI Taxonomy" id="380021"/>
    <lineage>
        <taxon>Bacteria</taxon>
        <taxon>Pseudomonadati</taxon>
        <taxon>Pseudomonadota</taxon>
        <taxon>Gammaproteobacteria</taxon>
        <taxon>Pseudomonadales</taxon>
        <taxon>Pseudomonadaceae</taxon>
        <taxon>Pseudomonas</taxon>
    </lineage>
</organism>
<keyword evidence="1 3" id="KW-0663">Pyridoxal phosphate</keyword>
<proteinExistence type="inferred from homology"/>
<protein>
    <submittedName>
        <fullName evidence="4">Perosamine synthase</fullName>
    </submittedName>
</protein>
<dbReference type="GO" id="GO:0008483">
    <property type="term" value="F:transaminase activity"/>
    <property type="evidence" value="ECO:0007669"/>
    <property type="project" value="TreeGrafter"/>
</dbReference>
<dbReference type="SUPFAM" id="SSF53383">
    <property type="entry name" value="PLP-dependent transferases"/>
    <property type="match status" value="1"/>
</dbReference>
<reference evidence="4 5" key="1">
    <citation type="submission" date="2018-03" db="EMBL/GenBank/DDBJ databases">
        <title>Draft genome sequence of the plant growth promoting rhizobacterium Pseudomonas protegens strain BNJ-SS-45 isolated from wheat (Triticum aestivum) rhizosphere.</title>
        <authorList>
            <person name="Bajpai A."/>
            <person name="Shende K."/>
            <person name="Meena N."/>
            <person name="Upadhyayula S.R."/>
            <person name="Suravajhala P."/>
            <person name="Medicherla K.M."/>
            <person name="Johri B.N."/>
        </authorList>
    </citation>
    <scope>NUCLEOTIDE SEQUENCE [LARGE SCALE GENOMIC DNA]</scope>
    <source>
        <strain evidence="4 5">BNJ-SS-45</strain>
    </source>
</reference>
<accession>A0A2T6GT24</accession>
<sequence>MQGRSPHRLRHGQVQVVPGPADGQWRAREADRLPCSSWLAQFYQRRHGALVGSGSAALELALRQLGASGTWRVAVPAATCHQVVAAVLNAGAIPVIIENAADLLLSSEALAPHIHGLDAVIAVHQYGLPCDIPALRQLLGPRLPIIEDSAGAWDLCCPGASLVVTSLGHGKALDIGGGGALFGDLPVDGDIDVWSPGQRSRACPALSPALSIHALPALMPAVARAQARSRRLREQMPGLLARLRDAGLEPWTAAGSALPSGQYLAIRTREPQLFERLRHSPHADALGVCAPAAGALRELPMLRGRGEVAQGPQASLELRRNWVLLDPIAALDHPGRLDAWAGDTR</sequence>
<dbReference type="GO" id="GO:0030170">
    <property type="term" value="F:pyridoxal phosphate binding"/>
    <property type="evidence" value="ECO:0007669"/>
    <property type="project" value="TreeGrafter"/>
</dbReference>
<dbReference type="Pfam" id="PF01041">
    <property type="entry name" value="DegT_DnrJ_EryC1"/>
    <property type="match status" value="1"/>
</dbReference>
<name>A0A2T6GT24_9PSED</name>